<comment type="caution">
    <text evidence="2">The sequence shown here is derived from an EMBL/GenBank/DDBJ whole genome shotgun (WGS) entry which is preliminary data.</text>
</comment>
<evidence type="ECO:0000313" key="3">
    <source>
        <dbReference type="Proteomes" id="UP001360560"/>
    </source>
</evidence>
<sequence length="207" mass="24189">MDRGTYNLLSQRLDYLELVANTKHKLDDATPSYLARLSKVNNDLNQLIISNHPSFLRIIELFKQYGLWDSIVSEDSPNNINDPDPSSIEARKLMLLANHEYFVSLITKIQSLMNLNPHEVIHNRFPVQVVEHQQLLGELQQFLTAELIPKRFNPLIINSITVIERYVEIINDYNLEIDRLKNQLMEFNLSITKKKLQKEREVGENSY</sequence>
<proteinExistence type="predicted"/>
<protein>
    <submittedName>
        <fullName evidence="2">Uncharacterized protein</fullName>
    </submittedName>
</protein>
<dbReference type="AlphaFoldDB" id="A0AAV5QGJ6"/>
<keyword evidence="1" id="KW-0175">Coiled coil</keyword>
<dbReference type="RefSeq" id="XP_064850721.1">
    <property type="nucleotide sequence ID" value="XM_064994649.1"/>
</dbReference>
<accession>A0AAV5QGJ6</accession>
<keyword evidence="3" id="KW-1185">Reference proteome</keyword>
<feature type="coiled-coil region" evidence="1">
    <location>
        <begin position="163"/>
        <end position="197"/>
    </location>
</feature>
<gene>
    <name evidence="2" type="ORF">DASC09_010460</name>
</gene>
<dbReference type="EMBL" id="BTFZ01000002">
    <property type="protein sequence ID" value="GMM33721.1"/>
    <property type="molecule type" value="Genomic_DNA"/>
</dbReference>
<evidence type="ECO:0000256" key="1">
    <source>
        <dbReference type="SAM" id="Coils"/>
    </source>
</evidence>
<evidence type="ECO:0000313" key="2">
    <source>
        <dbReference type="EMBL" id="GMM33721.1"/>
    </source>
</evidence>
<organism evidence="2 3">
    <name type="scientific">Saccharomycopsis crataegensis</name>
    <dbReference type="NCBI Taxonomy" id="43959"/>
    <lineage>
        <taxon>Eukaryota</taxon>
        <taxon>Fungi</taxon>
        <taxon>Dikarya</taxon>
        <taxon>Ascomycota</taxon>
        <taxon>Saccharomycotina</taxon>
        <taxon>Saccharomycetes</taxon>
        <taxon>Saccharomycopsidaceae</taxon>
        <taxon>Saccharomycopsis</taxon>
    </lineage>
</organism>
<dbReference type="Proteomes" id="UP001360560">
    <property type="component" value="Unassembled WGS sequence"/>
</dbReference>
<reference evidence="2 3" key="1">
    <citation type="journal article" date="2023" name="Elife">
        <title>Identification of key yeast species and microbe-microbe interactions impacting larval growth of Drosophila in the wild.</title>
        <authorList>
            <person name="Mure A."/>
            <person name="Sugiura Y."/>
            <person name="Maeda R."/>
            <person name="Honda K."/>
            <person name="Sakurai N."/>
            <person name="Takahashi Y."/>
            <person name="Watada M."/>
            <person name="Katoh T."/>
            <person name="Gotoh A."/>
            <person name="Gotoh Y."/>
            <person name="Taniguchi I."/>
            <person name="Nakamura K."/>
            <person name="Hayashi T."/>
            <person name="Katayama T."/>
            <person name="Uemura T."/>
            <person name="Hattori Y."/>
        </authorList>
    </citation>
    <scope>NUCLEOTIDE SEQUENCE [LARGE SCALE GENOMIC DNA]</scope>
    <source>
        <strain evidence="2 3">SC-9</strain>
    </source>
</reference>
<dbReference type="GeneID" id="90071700"/>
<name>A0AAV5QGJ6_9ASCO</name>